<comment type="caution">
    <text evidence="6">The sequence shown here is derived from an EMBL/GenBank/DDBJ whole genome shotgun (WGS) entry which is preliminary data.</text>
</comment>
<keyword evidence="7" id="KW-1185">Reference proteome</keyword>
<evidence type="ECO:0000256" key="3">
    <source>
        <dbReference type="ARBA" id="ARBA00024867"/>
    </source>
</evidence>
<accession>A0ABW8T5X6</accession>
<sequence>MKKILIVDDTKNIRTLLTTCLELYGYTPIVAKNGYEALEIFRTENIDMAFIDIKMPEISGTEVLRQIRSMNINIPIIIMTAFATVKNAVECTKLGAVAYLQKPFTADKVKTLLHEIELTTFPMQDNIAQLIKLAEKSISNSELDEALNLLKKALAIDIECSDIYSLIARVYELKGDTKEAELFYNMAKQFK</sequence>
<proteinExistence type="predicted"/>
<dbReference type="Pfam" id="PF14559">
    <property type="entry name" value="TPR_19"/>
    <property type="match status" value="1"/>
</dbReference>
<dbReference type="EMBL" id="JBJHZZ010000011">
    <property type="protein sequence ID" value="MFL0247986.1"/>
    <property type="molecule type" value="Genomic_DNA"/>
</dbReference>
<evidence type="ECO:0000313" key="6">
    <source>
        <dbReference type="EMBL" id="MFL0247986.1"/>
    </source>
</evidence>
<dbReference type="SUPFAM" id="SSF52172">
    <property type="entry name" value="CheY-like"/>
    <property type="match status" value="1"/>
</dbReference>
<dbReference type="SMART" id="SM00448">
    <property type="entry name" value="REC"/>
    <property type="match status" value="1"/>
</dbReference>
<feature type="domain" description="Response regulatory" evidence="5">
    <location>
        <begin position="3"/>
        <end position="117"/>
    </location>
</feature>
<dbReference type="InterPro" id="IPR050595">
    <property type="entry name" value="Bact_response_regulator"/>
</dbReference>
<evidence type="ECO:0000256" key="4">
    <source>
        <dbReference type="PROSITE-ProRule" id="PRU00169"/>
    </source>
</evidence>
<dbReference type="InterPro" id="IPR001789">
    <property type="entry name" value="Sig_transdc_resp-reg_receiver"/>
</dbReference>
<dbReference type="InterPro" id="IPR011990">
    <property type="entry name" value="TPR-like_helical_dom_sf"/>
</dbReference>
<evidence type="ECO:0000259" key="5">
    <source>
        <dbReference type="PROSITE" id="PS50110"/>
    </source>
</evidence>
<keyword evidence="2 4" id="KW-0597">Phosphoprotein</keyword>
<dbReference type="PROSITE" id="PS50110">
    <property type="entry name" value="RESPONSE_REGULATORY"/>
    <property type="match status" value="1"/>
</dbReference>
<dbReference type="Gene3D" id="3.40.50.2300">
    <property type="match status" value="1"/>
</dbReference>
<organism evidence="6 7">
    <name type="scientific">Candidatus Clostridium stratigraminis</name>
    <dbReference type="NCBI Taxonomy" id="3381661"/>
    <lineage>
        <taxon>Bacteria</taxon>
        <taxon>Bacillati</taxon>
        <taxon>Bacillota</taxon>
        <taxon>Clostridia</taxon>
        <taxon>Eubacteriales</taxon>
        <taxon>Clostridiaceae</taxon>
        <taxon>Clostridium</taxon>
    </lineage>
</organism>
<dbReference type="Gene3D" id="1.25.40.10">
    <property type="entry name" value="Tetratricopeptide repeat domain"/>
    <property type="match status" value="1"/>
</dbReference>
<evidence type="ECO:0000256" key="1">
    <source>
        <dbReference type="ARBA" id="ARBA00018672"/>
    </source>
</evidence>
<dbReference type="InterPro" id="IPR011006">
    <property type="entry name" value="CheY-like_superfamily"/>
</dbReference>
<comment type="function">
    <text evidence="3">May play the central regulatory role in sporulation. It may be an element of the effector pathway responsible for the activation of sporulation genes in response to nutritional stress. Spo0A may act in concert with spo0H (a sigma factor) to control the expression of some genes that are critical to the sporulation process.</text>
</comment>
<dbReference type="PANTHER" id="PTHR44591">
    <property type="entry name" value="STRESS RESPONSE REGULATOR PROTEIN 1"/>
    <property type="match status" value="1"/>
</dbReference>
<protein>
    <recommendedName>
        <fullName evidence="1">Stage 0 sporulation protein A homolog</fullName>
    </recommendedName>
</protein>
<dbReference type="Proteomes" id="UP001623591">
    <property type="component" value="Unassembled WGS sequence"/>
</dbReference>
<dbReference type="PANTHER" id="PTHR44591:SF3">
    <property type="entry name" value="RESPONSE REGULATORY DOMAIN-CONTAINING PROTEIN"/>
    <property type="match status" value="1"/>
</dbReference>
<dbReference type="RefSeq" id="WP_406770417.1">
    <property type="nucleotide sequence ID" value="NZ_JBJHZZ010000011.1"/>
</dbReference>
<dbReference type="Pfam" id="PF00072">
    <property type="entry name" value="Response_reg"/>
    <property type="match status" value="1"/>
</dbReference>
<evidence type="ECO:0000313" key="7">
    <source>
        <dbReference type="Proteomes" id="UP001623591"/>
    </source>
</evidence>
<reference evidence="6 7" key="1">
    <citation type="submission" date="2024-11" db="EMBL/GenBank/DDBJ databases">
        <authorList>
            <person name="Heng Y.C."/>
            <person name="Lim A.C.H."/>
            <person name="Lee J.K.Y."/>
            <person name="Kittelmann S."/>
        </authorList>
    </citation>
    <scope>NUCLEOTIDE SEQUENCE [LARGE SCALE GENOMIC DNA]</scope>
    <source>
        <strain evidence="6 7">WILCCON 0185</strain>
    </source>
</reference>
<feature type="modified residue" description="4-aspartylphosphate" evidence="4">
    <location>
        <position position="52"/>
    </location>
</feature>
<name>A0ABW8T5X6_9CLOT</name>
<gene>
    <name evidence="6" type="ORF">ACJDUG_13510</name>
</gene>
<evidence type="ECO:0000256" key="2">
    <source>
        <dbReference type="ARBA" id="ARBA00022553"/>
    </source>
</evidence>
<dbReference type="SUPFAM" id="SSF48452">
    <property type="entry name" value="TPR-like"/>
    <property type="match status" value="1"/>
</dbReference>